<evidence type="ECO:0000259" key="8">
    <source>
        <dbReference type="Pfam" id="PF00892"/>
    </source>
</evidence>
<protein>
    <submittedName>
        <fullName evidence="9">DMT family transporter</fullName>
    </submittedName>
</protein>
<feature type="transmembrane region" description="Helical" evidence="7">
    <location>
        <begin position="106"/>
        <end position="125"/>
    </location>
</feature>
<organism evidence="9 10">
    <name type="scientific">Desulfosporosinus nitroreducens</name>
    <dbReference type="NCBI Taxonomy" id="2018668"/>
    <lineage>
        <taxon>Bacteria</taxon>
        <taxon>Bacillati</taxon>
        <taxon>Bacillota</taxon>
        <taxon>Clostridia</taxon>
        <taxon>Eubacteriales</taxon>
        <taxon>Desulfitobacteriaceae</taxon>
        <taxon>Desulfosporosinus</taxon>
    </lineage>
</organism>
<accession>A0ABT8QN72</accession>
<dbReference type="Proteomes" id="UP001176021">
    <property type="component" value="Unassembled WGS sequence"/>
</dbReference>
<proteinExistence type="inferred from homology"/>
<feature type="domain" description="EamA" evidence="8">
    <location>
        <begin position="163"/>
        <end position="289"/>
    </location>
</feature>
<dbReference type="PANTHER" id="PTHR32322:SF18">
    <property type="entry name" value="S-ADENOSYLMETHIONINE_S-ADENOSYLHOMOCYSTEINE TRANSPORTER"/>
    <property type="match status" value="1"/>
</dbReference>
<dbReference type="InterPro" id="IPR050638">
    <property type="entry name" value="AA-Vitamin_Transporters"/>
</dbReference>
<keyword evidence="3" id="KW-1003">Cell membrane</keyword>
<evidence type="ECO:0000256" key="5">
    <source>
        <dbReference type="ARBA" id="ARBA00022989"/>
    </source>
</evidence>
<feature type="transmembrane region" description="Helical" evidence="7">
    <location>
        <begin position="134"/>
        <end position="153"/>
    </location>
</feature>
<feature type="transmembrane region" description="Helical" evidence="7">
    <location>
        <begin position="43"/>
        <end position="62"/>
    </location>
</feature>
<dbReference type="EMBL" id="JAMJEV010000004">
    <property type="protein sequence ID" value="MDO0822317.1"/>
    <property type="molecule type" value="Genomic_DNA"/>
</dbReference>
<feature type="transmembrane region" description="Helical" evidence="7">
    <location>
        <begin position="74"/>
        <end position="94"/>
    </location>
</feature>
<gene>
    <name evidence="9" type="ORF">M8H41_05545</name>
</gene>
<comment type="subcellular location">
    <subcellularLocation>
        <location evidence="1">Cell membrane</location>
        <topology evidence="1">Multi-pass membrane protein</topology>
    </subcellularLocation>
</comment>
<keyword evidence="6 7" id="KW-0472">Membrane</keyword>
<dbReference type="Pfam" id="PF00892">
    <property type="entry name" value="EamA"/>
    <property type="match status" value="2"/>
</dbReference>
<feature type="domain" description="EamA" evidence="8">
    <location>
        <begin position="14"/>
        <end position="148"/>
    </location>
</feature>
<dbReference type="PANTHER" id="PTHR32322">
    <property type="entry name" value="INNER MEMBRANE TRANSPORTER"/>
    <property type="match status" value="1"/>
</dbReference>
<evidence type="ECO:0000256" key="2">
    <source>
        <dbReference type="ARBA" id="ARBA00007362"/>
    </source>
</evidence>
<feature type="transmembrane region" description="Helical" evidence="7">
    <location>
        <begin position="250"/>
        <end position="268"/>
    </location>
</feature>
<evidence type="ECO:0000256" key="3">
    <source>
        <dbReference type="ARBA" id="ARBA00022475"/>
    </source>
</evidence>
<evidence type="ECO:0000256" key="6">
    <source>
        <dbReference type="ARBA" id="ARBA00023136"/>
    </source>
</evidence>
<dbReference type="SUPFAM" id="SSF103481">
    <property type="entry name" value="Multidrug resistance efflux transporter EmrE"/>
    <property type="match status" value="2"/>
</dbReference>
<feature type="transmembrane region" description="Helical" evidence="7">
    <location>
        <begin position="165"/>
        <end position="181"/>
    </location>
</feature>
<keyword evidence="5 7" id="KW-1133">Transmembrane helix</keyword>
<sequence>MELRLLKNKKNIAYTNLVLCILLWASIPVATKKMLLELDSLQILFYSTFFSTLVLGILIIFQKKVNFLKIYTKSQYSMMFLLGFLGNYLYYVFLYGALSKTTASEGFILAYTWPIMVLVLSFIILKDKLTIQKVVGISISFFGIIVITTKGNIATFNLTNFQGDLLALSGAFVFALFSVLGKKYNFDKTISVFIYFLSALIFIIPTVLMFSEIILPSFNVWLWIIYNGVFVNGISYIFWFKALEEGETHIISNLLYLTPFISLIYISIFLDEKILMSAIIGGVVIVMGVSSQYIPLNRNKELDEIDRHYDM</sequence>
<keyword evidence="10" id="KW-1185">Reference proteome</keyword>
<evidence type="ECO:0000256" key="4">
    <source>
        <dbReference type="ARBA" id="ARBA00022692"/>
    </source>
</evidence>
<comment type="similarity">
    <text evidence="2">Belongs to the EamA transporter family.</text>
</comment>
<evidence type="ECO:0000313" key="9">
    <source>
        <dbReference type="EMBL" id="MDO0822317.1"/>
    </source>
</evidence>
<comment type="caution">
    <text evidence="9">The sequence shown here is derived from an EMBL/GenBank/DDBJ whole genome shotgun (WGS) entry which is preliminary data.</text>
</comment>
<feature type="transmembrane region" description="Helical" evidence="7">
    <location>
        <begin position="193"/>
        <end position="214"/>
    </location>
</feature>
<evidence type="ECO:0000256" key="1">
    <source>
        <dbReference type="ARBA" id="ARBA00004651"/>
    </source>
</evidence>
<name>A0ABT8QN72_9FIRM</name>
<reference evidence="9" key="1">
    <citation type="submission" date="2022-05" db="EMBL/GenBank/DDBJ databases">
        <title>Expanded diversity of anoxic marine methylotrophy in a Black Sea sulfate reducing microorganism.</title>
        <authorList>
            <person name="Fischer P.Q."/>
            <person name="Stams A.J.M."/>
            <person name="Villanueva L."/>
            <person name="Sousa D.Z."/>
        </authorList>
    </citation>
    <scope>NUCLEOTIDE SEQUENCE</scope>
    <source>
        <strain evidence="9">P130</strain>
    </source>
</reference>
<dbReference type="InterPro" id="IPR037185">
    <property type="entry name" value="EmrE-like"/>
</dbReference>
<evidence type="ECO:0000256" key="7">
    <source>
        <dbReference type="SAM" id="Phobius"/>
    </source>
</evidence>
<feature type="transmembrane region" description="Helical" evidence="7">
    <location>
        <begin position="220"/>
        <end position="238"/>
    </location>
</feature>
<dbReference type="InterPro" id="IPR000620">
    <property type="entry name" value="EamA_dom"/>
</dbReference>
<keyword evidence="4 7" id="KW-0812">Transmembrane</keyword>
<dbReference type="RefSeq" id="WP_252467696.1">
    <property type="nucleotide sequence ID" value="NZ_JAMHFY010000003.1"/>
</dbReference>
<feature type="transmembrane region" description="Helical" evidence="7">
    <location>
        <begin position="274"/>
        <end position="294"/>
    </location>
</feature>
<feature type="transmembrane region" description="Helical" evidence="7">
    <location>
        <begin position="12"/>
        <end position="31"/>
    </location>
</feature>
<evidence type="ECO:0000313" key="10">
    <source>
        <dbReference type="Proteomes" id="UP001176021"/>
    </source>
</evidence>